<evidence type="ECO:0000313" key="4">
    <source>
        <dbReference type="Proteomes" id="UP001148614"/>
    </source>
</evidence>
<dbReference type="InterPro" id="IPR023210">
    <property type="entry name" value="NADP_OxRdtase_dom"/>
</dbReference>
<accession>A0A9W8NMH7</accession>
<feature type="domain" description="NADP-dependent oxidoreductase" evidence="2">
    <location>
        <begin position="5"/>
        <end position="68"/>
    </location>
</feature>
<name>A0A9W8NMH7_9PEZI</name>
<keyword evidence="4" id="KW-1185">Reference proteome</keyword>
<dbReference type="Proteomes" id="UP001148614">
    <property type="component" value="Unassembled WGS sequence"/>
</dbReference>
<dbReference type="Pfam" id="PF00248">
    <property type="entry name" value="Aldo_ket_red"/>
    <property type="match status" value="1"/>
</dbReference>
<gene>
    <name evidence="3" type="ORF">NPX13_g625</name>
</gene>
<dbReference type="EMBL" id="JANPWZ010000043">
    <property type="protein sequence ID" value="KAJ3579933.1"/>
    <property type="molecule type" value="Genomic_DNA"/>
</dbReference>
<reference evidence="3" key="1">
    <citation type="submission" date="2022-07" db="EMBL/GenBank/DDBJ databases">
        <title>Genome Sequence of Xylaria arbuscula.</title>
        <authorList>
            <person name="Buettner E."/>
        </authorList>
    </citation>
    <scope>NUCLEOTIDE SEQUENCE</scope>
    <source>
        <strain evidence="3">VT107</strain>
    </source>
</reference>
<evidence type="ECO:0000313" key="3">
    <source>
        <dbReference type="EMBL" id="KAJ3579933.1"/>
    </source>
</evidence>
<keyword evidence="1" id="KW-0560">Oxidoreductase</keyword>
<organism evidence="3 4">
    <name type="scientific">Xylaria arbuscula</name>
    <dbReference type="NCBI Taxonomy" id="114810"/>
    <lineage>
        <taxon>Eukaryota</taxon>
        <taxon>Fungi</taxon>
        <taxon>Dikarya</taxon>
        <taxon>Ascomycota</taxon>
        <taxon>Pezizomycotina</taxon>
        <taxon>Sordariomycetes</taxon>
        <taxon>Xylariomycetidae</taxon>
        <taxon>Xylariales</taxon>
        <taxon>Xylariaceae</taxon>
        <taxon>Xylaria</taxon>
    </lineage>
</organism>
<dbReference type="SUPFAM" id="SSF51430">
    <property type="entry name" value="NAD(P)-linked oxidoreductase"/>
    <property type="match status" value="1"/>
</dbReference>
<sequence>MEDIQPKLAVLEKIGRDRDKKPASIALNYNVSKGALLIVGIYSLAQAEQALEALGWRLTEYEVKMISQQSFMGKKTILWQ</sequence>
<evidence type="ECO:0000256" key="1">
    <source>
        <dbReference type="ARBA" id="ARBA00023002"/>
    </source>
</evidence>
<protein>
    <recommendedName>
        <fullName evidence="2">NADP-dependent oxidoreductase domain-containing protein</fullName>
    </recommendedName>
</protein>
<dbReference type="Gene3D" id="3.20.20.100">
    <property type="entry name" value="NADP-dependent oxidoreductase domain"/>
    <property type="match status" value="1"/>
</dbReference>
<comment type="caution">
    <text evidence="3">The sequence shown here is derived from an EMBL/GenBank/DDBJ whole genome shotgun (WGS) entry which is preliminary data.</text>
</comment>
<evidence type="ECO:0000259" key="2">
    <source>
        <dbReference type="Pfam" id="PF00248"/>
    </source>
</evidence>
<proteinExistence type="predicted"/>
<dbReference type="VEuPathDB" id="FungiDB:F4678DRAFT_447711"/>
<dbReference type="InterPro" id="IPR036812">
    <property type="entry name" value="NAD(P)_OxRdtase_dom_sf"/>
</dbReference>
<dbReference type="GO" id="GO:0016491">
    <property type="term" value="F:oxidoreductase activity"/>
    <property type="evidence" value="ECO:0007669"/>
    <property type="project" value="UniProtKB-KW"/>
</dbReference>
<dbReference type="AlphaFoldDB" id="A0A9W8NMH7"/>